<dbReference type="RefSeq" id="WP_141147840.1">
    <property type="nucleotide sequence ID" value="NZ_VHLG01000002.1"/>
</dbReference>
<feature type="chain" id="PRO_5021280138" evidence="4">
    <location>
        <begin position="25"/>
        <end position="610"/>
    </location>
</feature>
<dbReference type="GO" id="GO:0042884">
    <property type="term" value="P:microcin transport"/>
    <property type="evidence" value="ECO:0007669"/>
    <property type="project" value="TreeGrafter"/>
</dbReference>
<feature type="signal peptide" evidence="4">
    <location>
        <begin position="1"/>
        <end position="24"/>
    </location>
</feature>
<evidence type="ECO:0000256" key="4">
    <source>
        <dbReference type="SAM" id="SignalP"/>
    </source>
</evidence>
<comment type="similarity">
    <text evidence="2">Belongs to the bacterial solute-binding protein 5 family.</text>
</comment>
<comment type="caution">
    <text evidence="6">The sequence shown here is derived from an EMBL/GenBank/DDBJ whole genome shotgun (WGS) entry which is preliminary data.</text>
</comment>
<dbReference type="AlphaFoldDB" id="A0A506UGN6"/>
<keyword evidence="3 4" id="KW-0732">Signal</keyword>
<dbReference type="InterPro" id="IPR030678">
    <property type="entry name" value="Peptide/Ni-bd"/>
</dbReference>
<dbReference type="EMBL" id="VHLG01000002">
    <property type="protein sequence ID" value="TPW32329.1"/>
    <property type="molecule type" value="Genomic_DNA"/>
</dbReference>
<keyword evidence="7" id="KW-1185">Reference proteome</keyword>
<organism evidence="6 7">
    <name type="scientific">Martelella alba</name>
    <dbReference type="NCBI Taxonomy" id="2590451"/>
    <lineage>
        <taxon>Bacteria</taxon>
        <taxon>Pseudomonadati</taxon>
        <taxon>Pseudomonadota</taxon>
        <taxon>Alphaproteobacteria</taxon>
        <taxon>Hyphomicrobiales</taxon>
        <taxon>Aurantimonadaceae</taxon>
        <taxon>Martelella</taxon>
    </lineage>
</organism>
<evidence type="ECO:0000256" key="1">
    <source>
        <dbReference type="ARBA" id="ARBA00004418"/>
    </source>
</evidence>
<evidence type="ECO:0000313" key="6">
    <source>
        <dbReference type="EMBL" id="TPW32329.1"/>
    </source>
</evidence>
<sequence length="610" mass="67888">MWKRALAGTGVLLCCLAATGPARAEDESPWRTAVALVGDPLYPDGFDHFAYVNADAPKGGTVTLPAVGTFDSLNLVPDNGVKAAGLGLVFETLMTSSPDEISTEYGLLAEALRYPDDYSQVTYKLRPEARFSDGTPVTPEDVVFSFNALKEDNVQQANYYRHVTSAEVTGDHEVTFHFDEKGNRELPQITGQLLVFPKHWWEANGADGKPRDISKTTLSVPIGSGPYVIDSVDPGGSITYRLRDDYWGKDLPVNIGRNNFGTLKYLYFADPDVAFEAFRSGVLDFWTETRSKRWATQYDFPAVTEGKVKREEVQNPLRSVGIMQALVPNMRRAPFDDQRVREALILAFDFETINRTALSSAYARDDSFFFGTELASSGLPEGEELDILNSVKDDIPASVFDTPNTLPVGGSEDNQRKNLMAALKLLKEAGFERQGTQMVNIKTGKPFTFEILISNPGLDVVLLPYTEALRKIGITATIRVVDDSQYQNRVNDFDYDMIWNVWGQSLSPGNEQLYYWGSKAADQPGSQNYAGISDPGIDQLINKVIFAKDRDELVAASKALDRVLLAHDYVIPLYYSKNYRIAYWDKITHPTLPEYGLDFPGAWWSTDAAQ</sequence>
<dbReference type="GO" id="GO:1904680">
    <property type="term" value="F:peptide transmembrane transporter activity"/>
    <property type="evidence" value="ECO:0007669"/>
    <property type="project" value="TreeGrafter"/>
</dbReference>
<dbReference type="InterPro" id="IPR000914">
    <property type="entry name" value="SBP_5_dom"/>
</dbReference>
<feature type="domain" description="Solute-binding protein family 5" evidence="5">
    <location>
        <begin position="106"/>
        <end position="521"/>
    </location>
</feature>
<dbReference type="Proteomes" id="UP000318801">
    <property type="component" value="Unassembled WGS sequence"/>
</dbReference>
<dbReference type="PANTHER" id="PTHR30290">
    <property type="entry name" value="PERIPLASMIC BINDING COMPONENT OF ABC TRANSPORTER"/>
    <property type="match status" value="1"/>
</dbReference>
<evidence type="ECO:0000256" key="3">
    <source>
        <dbReference type="ARBA" id="ARBA00022729"/>
    </source>
</evidence>
<dbReference type="PANTHER" id="PTHR30290:SF64">
    <property type="entry name" value="ABC TRANSPORTER PERIPLASMIC BINDING PROTEIN"/>
    <property type="match status" value="1"/>
</dbReference>
<evidence type="ECO:0000256" key="2">
    <source>
        <dbReference type="ARBA" id="ARBA00005695"/>
    </source>
</evidence>
<dbReference type="PIRSF" id="PIRSF002741">
    <property type="entry name" value="MppA"/>
    <property type="match status" value="1"/>
</dbReference>
<evidence type="ECO:0000259" key="5">
    <source>
        <dbReference type="Pfam" id="PF00496"/>
    </source>
</evidence>
<accession>A0A506UGN6</accession>
<evidence type="ECO:0000313" key="7">
    <source>
        <dbReference type="Proteomes" id="UP000318801"/>
    </source>
</evidence>
<dbReference type="Gene3D" id="3.10.105.10">
    <property type="entry name" value="Dipeptide-binding Protein, Domain 3"/>
    <property type="match status" value="1"/>
</dbReference>
<reference evidence="6 7" key="1">
    <citation type="submission" date="2019-06" db="EMBL/GenBank/DDBJ databases">
        <authorList>
            <person name="Li M."/>
        </authorList>
    </citation>
    <scope>NUCLEOTIDE SEQUENCE [LARGE SCALE GENOMIC DNA]</scope>
    <source>
        <strain evidence="6 7">BGMRC2036</strain>
    </source>
</reference>
<dbReference type="SUPFAM" id="SSF53850">
    <property type="entry name" value="Periplasmic binding protein-like II"/>
    <property type="match status" value="1"/>
</dbReference>
<dbReference type="InterPro" id="IPR039424">
    <property type="entry name" value="SBP_5"/>
</dbReference>
<dbReference type="GO" id="GO:0043190">
    <property type="term" value="C:ATP-binding cassette (ABC) transporter complex"/>
    <property type="evidence" value="ECO:0007669"/>
    <property type="project" value="InterPro"/>
</dbReference>
<proteinExistence type="inferred from homology"/>
<dbReference type="GO" id="GO:0015833">
    <property type="term" value="P:peptide transport"/>
    <property type="evidence" value="ECO:0007669"/>
    <property type="project" value="TreeGrafter"/>
</dbReference>
<dbReference type="OrthoDB" id="9803988at2"/>
<comment type="subcellular location">
    <subcellularLocation>
        <location evidence="1">Periplasm</location>
    </subcellularLocation>
</comment>
<dbReference type="Gene3D" id="3.40.190.10">
    <property type="entry name" value="Periplasmic binding protein-like II"/>
    <property type="match status" value="1"/>
</dbReference>
<name>A0A506UGN6_9HYPH</name>
<dbReference type="CDD" id="cd08497">
    <property type="entry name" value="MbnE-like"/>
    <property type="match status" value="1"/>
</dbReference>
<protein>
    <submittedName>
        <fullName evidence="6">ABC transporter substrate-binding protein</fullName>
    </submittedName>
</protein>
<gene>
    <name evidence="6" type="ORF">FJU08_04785</name>
</gene>
<dbReference type="Pfam" id="PF00496">
    <property type="entry name" value="SBP_bac_5"/>
    <property type="match status" value="1"/>
</dbReference>
<dbReference type="GO" id="GO:0030288">
    <property type="term" value="C:outer membrane-bounded periplasmic space"/>
    <property type="evidence" value="ECO:0007669"/>
    <property type="project" value="TreeGrafter"/>
</dbReference>